<dbReference type="AlphaFoldDB" id="A0ABD0VS95"/>
<evidence type="ECO:0000256" key="5">
    <source>
        <dbReference type="ARBA" id="ARBA00023315"/>
    </source>
</evidence>
<keyword evidence="6" id="KW-0175">Coiled coil</keyword>
<evidence type="ECO:0000256" key="3">
    <source>
        <dbReference type="ARBA" id="ARBA00022679"/>
    </source>
</evidence>
<sequence>MEGDNRMWDVAGDGFESLEDMRILEIANLSLDEPELEAMIFIEDDIEVQRQTTEEANPIIPSIEYCQGGAMFSSRALQHLSILSGASFRLFIGGIHGGIVEGGREEANSIHPTTLIHHNAILGKVPMAGRKLEVLEVEIGQMKSEISDLQTQVLDLKKDISVIHDKFDSKIFILEEMLKKVLEGQTNKMPSKVREVTDSQGSGKNLKPIRRREGQEVRISEGTKKMPPLGPIPREESGRGYVDKREGVGHEWRGVEFERRGDEFEMRGLDYDDRRSVEFEMRGVEYDRRGVEFEGGRWACDERMCILLRIEVAILKDKHYDISNPFFVLCLCRVSVGPFCTVGPEVQIGNACQLHAGSHVTGDTVLGDNCTVLSGAIVGADLPGRTIIGCNNVIGYHAVVGVKCQDLKYKEIPFGNIFVILDSNLCNCVYLCAKVIAGDILVGDECFLIVGDNNDIREFTSIHRSSKSSDTTVIGDGNLIMGSCHIAHDCKVGNNNIFANNTLFAGHVVIEDCCHTAGGTVVHQFCHIGSYSFIGGGSVITQDVPKYMMVSGDRAEIRGLNLEGLRRNGFSSEEVQTIRKAYRKIFMSSDTTTGCFEDRLSEVEQNRELFDVSVVCSMVKSIRDSFKGTRRGICKFRHLFSPTRDYGFS</sequence>
<dbReference type="InterPro" id="IPR001451">
    <property type="entry name" value="Hexapep"/>
</dbReference>
<organism evidence="9 10">
    <name type="scientific">Dendrobium thyrsiflorum</name>
    <name type="common">Pinecone-like raceme dendrobium</name>
    <name type="synonym">Orchid</name>
    <dbReference type="NCBI Taxonomy" id="117978"/>
    <lineage>
        <taxon>Eukaryota</taxon>
        <taxon>Viridiplantae</taxon>
        <taxon>Streptophyta</taxon>
        <taxon>Embryophyta</taxon>
        <taxon>Tracheophyta</taxon>
        <taxon>Spermatophyta</taxon>
        <taxon>Magnoliopsida</taxon>
        <taxon>Liliopsida</taxon>
        <taxon>Asparagales</taxon>
        <taxon>Orchidaceae</taxon>
        <taxon>Epidendroideae</taxon>
        <taxon>Malaxideae</taxon>
        <taxon>Dendrobiinae</taxon>
        <taxon>Dendrobium</taxon>
    </lineage>
</organism>
<evidence type="ECO:0000256" key="4">
    <source>
        <dbReference type="ARBA" id="ARBA00023098"/>
    </source>
</evidence>
<feature type="region of interest" description="Disordered" evidence="7">
    <location>
        <begin position="195"/>
        <end position="216"/>
    </location>
</feature>
<dbReference type="InterPro" id="IPR029098">
    <property type="entry name" value="Acetyltransf_C"/>
</dbReference>
<dbReference type="GO" id="GO:0009245">
    <property type="term" value="P:lipid A biosynthetic process"/>
    <property type="evidence" value="ECO:0007669"/>
    <property type="project" value="UniProtKB-KW"/>
</dbReference>
<dbReference type="Proteomes" id="UP001552299">
    <property type="component" value="Unassembled WGS sequence"/>
</dbReference>
<comment type="caution">
    <text evidence="9">The sequence shown here is derived from an EMBL/GenBank/DDBJ whole genome shotgun (WGS) entry which is preliminary data.</text>
</comment>
<evidence type="ECO:0000256" key="2">
    <source>
        <dbReference type="ARBA" id="ARBA00022556"/>
    </source>
</evidence>
<evidence type="ECO:0000259" key="8">
    <source>
        <dbReference type="Pfam" id="PF13720"/>
    </source>
</evidence>
<keyword evidence="2" id="KW-0441">Lipid A biosynthesis</keyword>
<dbReference type="PANTHER" id="PTHR43480">
    <property type="entry name" value="ACYL-[ACYL-CARRIER-PROTEIN]--UDP-N-ACETYLGLUCOSAMINE O-ACYLTRANSFERASE"/>
    <property type="match status" value="1"/>
</dbReference>
<name>A0ABD0VS95_DENTH</name>
<dbReference type="Gene3D" id="2.160.10.10">
    <property type="entry name" value="Hexapeptide repeat proteins"/>
    <property type="match status" value="1"/>
</dbReference>
<keyword evidence="10" id="KW-1185">Reference proteome</keyword>
<reference evidence="9 10" key="1">
    <citation type="journal article" date="2024" name="Plant Biotechnol. J.">
        <title>Dendrobium thyrsiflorum genome and its molecular insights into genes involved in important horticultural traits.</title>
        <authorList>
            <person name="Chen B."/>
            <person name="Wang J.Y."/>
            <person name="Zheng P.J."/>
            <person name="Li K.L."/>
            <person name="Liang Y.M."/>
            <person name="Chen X.F."/>
            <person name="Zhang C."/>
            <person name="Zhao X."/>
            <person name="He X."/>
            <person name="Zhang G.Q."/>
            <person name="Liu Z.J."/>
            <person name="Xu Q."/>
        </authorList>
    </citation>
    <scope>NUCLEOTIDE SEQUENCE [LARGE SCALE GENOMIC DNA]</scope>
    <source>
        <strain evidence="9">GZMU011</strain>
    </source>
</reference>
<evidence type="ECO:0000313" key="9">
    <source>
        <dbReference type="EMBL" id="KAL0925631.1"/>
    </source>
</evidence>
<keyword evidence="3" id="KW-0808">Transferase</keyword>
<feature type="coiled-coil region" evidence="6">
    <location>
        <begin position="132"/>
        <end position="159"/>
    </location>
</feature>
<dbReference type="Pfam" id="PF13720">
    <property type="entry name" value="Acetyltransf_11"/>
    <property type="match status" value="1"/>
</dbReference>
<keyword evidence="5" id="KW-0012">Acyltransferase</keyword>
<dbReference type="SUPFAM" id="SSF51161">
    <property type="entry name" value="Trimeric LpxA-like enzymes"/>
    <property type="match status" value="1"/>
</dbReference>
<dbReference type="GO" id="GO:0016746">
    <property type="term" value="F:acyltransferase activity"/>
    <property type="evidence" value="ECO:0007669"/>
    <property type="project" value="UniProtKB-KW"/>
</dbReference>
<protein>
    <recommendedName>
        <fullName evidence="8">UDP N-acetylglucosamine O-acyltransferase C-terminal domain-containing protein</fullName>
    </recommendedName>
</protein>
<evidence type="ECO:0000256" key="6">
    <source>
        <dbReference type="SAM" id="Coils"/>
    </source>
</evidence>
<proteinExistence type="predicted"/>
<accession>A0ABD0VS95</accession>
<dbReference type="InterPro" id="IPR037157">
    <property type="entry name" value="Acetyltransf_C_sf"/>
</dbReference>
<dbReference type="GO" id="GO:0016020">
    <property type="term" value="C:membrane"/>
    <property type="evidence" value="ECO:0007669"/>
    <property type="project" value="GOC"/>
</dbReference>
<evidence type="ECO:0000256" key="7">
    <source>
        <dbReference type="SAM" id="MobiDB-lite"/>
    </source>
</evidence>
<evidence type="ECO:0000256" key="1">
    <source>
        <dbReference type="ARBA" id="ARBA00022516"/>
    </source>
</evidence>
<dbReference type="PANTHER" id="PTHR43480:SF1">
    <property type="entry name" value="ACYL-[ACYL-CARRIER-PROTEIN]--UDP-N-ACETYLGLUCOSAMINE O-ACYLTRANSFERASE, MITOCHONDRIAL-RELATED"/>
    <property type="match status" value="1"/>
</dbReference>
<dbReference type="InterPro" id="IPR011004">
    <property type="entry name" value="Trimer_LpxA-like_sf"/>
</dbReference>
<dbReference type="Pfam" id="PF00132">
    <property type="entry name" value="Hexapep"/>
    <property type="match status" value="2"/>
</dbReference>
<dbReference type="InterPro" id="IPR010137">
    <property type="entry name" value="Lipid_A_LpxA"/>
</dbReference>
<feature type="domain" description="UDP N-acetylglucosamine O-acyltransferase C-terminal" evidence="8">
    <location>
        <begin position="543"/>
        <end position="634"/>
    </location>
</feature>
<dbReference type="EMBL" id="JANQDX010000004">
    <property type="protein sequence ID" value="KAL0925631.1"/>
    <property type="molecule type" value="Genomic_DNA"/>
</dbReference>
<gene>
    <name evidence="9" type="ORF">M5K25_003996</name>
</gene>
<dbReference type="Gene3D" id="1.20.1180.10">
    <property type="entry name" value="Udp N-acetylglucosamine O-acyltransferase, C-terminal domain"/>
    <property type="match status" value="1"/>
</dbReference>
<keyword evidence="4" id="KW-0443">Lipid metabolism</keyword>
<evidence type="ECO:0000313" key="10">
    <source>
        <dbReference type="Proteomes" id="UP001552299"/>
    </source>
</evidence>
<keyword evidence="1" id="KW-0444">Lipid biosynthesis</keyword>